<dbReference type="RefSeq" id="WP_367641293.1">
    <property type="nucleotide sequence ID" value="NZ_JBFNQN010000024.1"/>
</dbReference>
<dbReference type="Proteomes" id="UP001555826">
    <property type="component" value="Unassembled WGS sequence"/>
</dbReference>
<organism evidence="2 3">
    <name type="scientific">Kineococcus endophyticus</name>
    <dbReference type="NCBI Taxonomy" id="1181883"/>
    <lineage>
        <taxon>Bacteria</taxon>
        <taxon>Bacillati</taxon>
        <taxon>Actinomycetota</taxon>
        <taxon>Actinomycetes</taxon>
        <taxon>Kineosporiales</taxon>
        <taxon>Kineosporiaceae</taxon>
        <taxon>Kineococcus</taxon>
    </lineage>
</organism>
<dbReference type="EMBL" id="JBFNQN010000024">
    <property type="protein sequence ID" value="MEW9267801.1"/>
    <property type="molecule type" value="Genomic_DNA"/>
</dbReference>
<feature type="transmembrane region" description="Helical" evidence="1">
    <location>
        <begin position="59"/>
        <end position="80"/>
    </location>
</feature>
<keyword evidence="1" id="KW-0812">Transmembrane</keyword>
<evidence type="ECO:0000256" key="1">
    <source>
        <dbReference type="SAM" id="Phobius"/>
    </source>
</evidence>
<name>A0ABV3PDT2_9ACTN</name>
<sequence length="193" mass="20304">MGRAVLGLDRLAAIVVGLVLLVLGLAAAAWGAGWLVQVWAAAPQQLTLQTATDTFATAWWPWAAGIAGAVCILLALWWLLAHLPRRGVGELSLKGSDKSGRLLIDPAGAAATAADVLAETPGIRSASSRVVRDRGQLVVAVKATVEPDADLQSVVTATDDVATDLAQVLGRDDARARVRLSVARRARHRTRVR</sequence>
<reference evidence="2 3" key="1">
    <citation type="submission" date="2024-07" db="EMBL/GenBank/DDBJ databases">
        <authorList>
            <person name="Thanompreechachai J."/>
            <person name="Duangmal K."/>
        </authorList>
    </citation>
    <scope>NUCLEOTIDE SEQUENCE [LARGE SCALE GENOMIC DNA]</scope>
    <source>
        <strain evidence="2 3">KCTC 19886</strain>
    </source>
</reference>
<proteinExistence type="predicted"/>
<keyword evidence="1" id="KW-0472">Membrane</keyword>
<keyword evidence="3" id="KW-1185">Reference proteome</keyword>
<protein>
    <submittedName>
        <fullName evidence="2">Alkaline shock response membrane anchor protein AmaP</fullName>
    </submittedName>
</protein>
<evidence type="ECO:0000313" key="2">
    <source>
        <dbReference type="EMBL" id="MEW9267801.1"/>
    </source>
</evidence>
<gene>
    <name evidence="2" type="primary">amaP</name>
    <name evidence="2" type="ORF">AB1207_23930</name>
</gene>
<comment type="caution">
    <text evidence="2">The sequence shown here is derived from an EMBL/GenBank/DDBJ whole genome shotgun (WGS) entry which is preliminary data.</text>
</comment>
<feature type="transmembrane region" description="Helical" evidence="1">
    <location>
        <begin position="12"/>
        <end position="39"/>
    </location>
</feature>
<accession>A0ABV3PDT2</accession>
<keyword evidence="1" id="KW-1133">Transmembrane helix</keyword>
<evidence type="ECO:0000313" key="3">
    <source>
        <dbReference type="Proteomes" id="UP001555826"/>
    </source>
</evidence>
<dbReference type="NCBIfam" id="NF033218">
    <property type="entry name" value="anchor_AmaP"/>
    <property type="match status" value="1"/>
</dbReference>